<reference evidence="2" key="1">
    <citation type="journal article" date="2017" name="Nat. Microbiol.">
        <title>Global analysis of biosynthetic gene clusters reveals vast potential of secondary metabolite production in Penicillium species.</title>
        <authorList>
            <person name="Nielsen J.C."/>
            <person name="Grijseels S."/>
            <person name="Prigent S."/>
            <person name="Ji B."/>
            <person name="Dainat J."/>
            <person name="Nielsen K.F."/>
            <person name="Frisvad J.C."/>
            <person name="Workman M."/>
            <person name="Nielsen J."/>
        </authorList>
    </citation>
    <scope>NUCLEOTIDE SEQUENCE [LARGE SCALE GENOMIC DNA]</scope>
    <source>
        <strain evidence="2">IBT 31811</strain>
    </source>
</reference>
<name>A0A1V6QP38_9EURO</name>
<evidence type="ECO:0000313" key="1">
    <source>
        <dbReference type="EMBL" id="OQD90993.1"/>
    </source>
</evidence>
<accession>A0A1V6QP38</accession>
<dbReference type="EMBL" id="MDYN01000001">
    <property type="protein sequence ID" value="OQD90993.1"/>
    <property type="molecule type" value="Genomic_DNA"/>
</dbReference>
<comment type="caution">
    <text evidence="1">The sequence shown here is derived from an EMBL/GenBank/DDBJ whole genome shotgun (WGS) entry which is preliminary data.</text>
</comment>
<evidence type="ECO:0000313" key="2">
    <source>
        <dbReference type="Proteomes" id="UP000191672"/>
    </source>
</evidence>
<sequence length="11" mass="1030">MSGLAGLHSAS</sequence>
<dbReference type="Proteomes" id="UP000191672">
    <property type="component" value="Unassembled WGS sequence"/>
</dbReference>
<keyword evidence="2" id="KW-1185">Reference proteome</keyword>
<gene>
    <name evidence="1" type="ORF">PENANT_c001G05798</name>
</gene>
<proteinExistence type="predicted"/>
<protein>
    <submittedName>
        <fullName evidence="1">Uncharacterized protein</fullName>
    </submittedName>
</protein>
<organism evidence="1 2">
    <name type="scientific">Penicillium antarcticum</name>
    <dbReference type="NCBI Taxonomy" id="416450"/>
    <lineage>
        <taxon>Eukaryota</taxon>
        <taxon>Fungi</taxon>
        <taxon>Dikarya</taxon>
        <taxon>Ascomycota</taxon>
        <taxon>Pezizomycotina</taxon>
        <taxon>Eurotiomycetes</taxon>
        <taxon>Eurotiomycetidae</taxon>
        <taxon>Eurotiales</taxon>
        <taxon>Aspergillaceae</taxon>
        <taxon>Penicillium</taxon>
    </lineage>
</organism>